<dbReference type="EMBL" id="JAWXXV010000001">
    <property type="protein sequence ID" value="MDX5985314.1"/>
    <property type="molecule type" value="Genomic_DNA"/>
</dbReference>
<protein>
    <submittedName>
        <fullName evidence="2">Uncharacterized protein</fullName>
    </submittedName>
</protein>
<evidence type="ECO:0000313" key="3">
    <source>
        <dbReference type="Proteomes" id="UP001279660"/>
    </source>
</evidence>
<gene>
    <name evidence="2" type="ORF">SIL82_13735</name>
</gene>
<feature type="region of interest" description="Disordered" evidence="1">
    <location>
        <begin position="145"/>
        <end position="176"/>
    </location>
</feature>
<proteinExistence type="predicted"/>
<organism evidence="2 3">
    <name type="scientific">Sphingomonas echinoides</name>
    <dbReference type="NCBI Taxonomy" id="59803"/>
    <lineage>
        <taxon>Bacteria</taxon>
        <taxon>Pseudomonadati</taxon>
        <taxon>Pseudomonadota</taxon>
        <taxon>Alphaproteobacteria</taxon>
        <taxon>Sphingomonadales</taxon>
        <taxon>Sphingomonadaceae</taxon>
        <taxon>Sphingomonas</taxon>
    </lineage>
</organism>
<keyword evidence="3" id="KW-1185">Reference proteome</keyword>
<evidence type="ECO:0000256" key="1">
    <source>
        <dbReference type="SAM" id="MobiDB-lite"/>
    </source>
</evidence>
<reference evidence="2 3" key="1">
    <citation type="submission" date="2023-11" db="EMBL/GenBank/DDBJ databases">
        <title>MicrobeMod: A computational toolkit for identifying prokaryotic methylation and restriction-modification with nanopore sequencing.</title>
        <authorList>
            <person name="Crits-Christoph A."/>
            <person name="Kang S.C."/>
            <person name="Lee H."/>
            <person name="Ostrov N."/>
        </authorList>
    </citation>
    <scope>NUCLEOTIDE SEQUENCE [LARGE SCALE GENOMIC DNA]</scope>
    <source>
        <strain evidence="2 3">ATCC 14820</strain>
    </source>
</reference>
<accession>A0ABU4PPI0</accession>
<dbReference type="RefSeq" id="WP_010408404.1">
    <property type="nucleotide sequence ID" value="NZ_JAWXXV010000001.1"/>
</dbReference>
<evidence type="ECO:0000313" key="2">
    <source>
        <dbReference type="EMBL" id="MDX5985314.1"/>
    </source>
</evidence>
<comment type="caution">
    <text evidence="2">The sequence shown here is derived from an EMBL/GenBank/DDBJ whole genome shotgun (WGS) entry which is preliminary data.</text>
</comment>
<dbReference type="Proteomes" id="UP001279660">
    <property type="component" value="Unassembled WGS sequence"/>
</dbReference>
<name>A0ABU4PPI0_9SPHN</name>
<sequence>MLLLLLAAQSASPAASPAAAPTSFSILQPVPDEPCVRRGAKDSNPEDIVVCGQPLPSQALPYPNEVVLDEPRPSNPDLRATRALDLSTPSCATVQSGCNVGVNIFGGATQLVRLVQKAIAPDSCCERPGEASDLGMLLGDAAHGVGRAFRKKPDKSRRVSIPLEDPPLDTSSRITP</sequence>